<dbReference type="InterPro" id="IPR029016">
    <property type="entry name" value="GAF-like_dom_sf"/>
</dbReference>
<evidence type="ECO:0000256" key="1">
    <source>
        <dbReference type="ARBA" id="ARBA00022491"/>
    </source>
</evidence>
<comment type="similarity">
    <text evidence="5">Belongs to the HrcA family.</text>
</comment>
<dbReference type="Proteomes" id="UP000243605">
    <property type="component" value="Unassembled WGS sequence"/>
</dbReference>
<keyword evidence="3 5" id="KW-0346">Stress response</keyword>
<dbReference type="InterPro" id="IPR023120">
    <property type="entry name" value="WHTH_transcript_rep_HrcA_IDD"/>
</dbReference>
<keyword evidence="2 5" id="KW-0805">Transcription regulation</keyword>
<dbReference type="GO" id="GO:0003677">
    <property type="term" value="F:DNA binding"/>
    <property type="evidence" value="ECO:0007669"/>
    <property type="project" value="InterPro"/>
</dbReference>
<keyword evidence="4 5" id="KW-0804">Transcription</keyword>
<dbReference type="NCBIfam" id="TIGR00331">
    <property type="entry name" value="hrcA"/>
    <property type="match status" value="1"/>
</dbReference>
<dbReference type="Gene3D" id="3.30.390.60">
    <property type="entry name" value="Heat-inducible transcription repressor hrca homolog, domain 3"/>
    <property type="match status" value="1"/>
</dbReference>
<evidence type="ECO:0000256" key="2">
    <source>
        <dbReference type="ARBA" id="ARBA00023015"/>
    </source>
</evidence>
<dbReference type="OrthoDB" id="9783139at2"/>
<dbReference type="SUPFAM" id="SSF46785">
    <property type="entry name" value="Winged helix' DNA-binding domain"/>
    <property type="match status" value="1"/>
</dbReference>
<evidence type="ECO:0000256" key="4">
    <source>
        <dbReference type="ARBA" id="ARBA00023163"/>
    </source>
</evidence>
<dbReference type="EMBL" id="FOIT01000001">
    <property type="protein sequence ID" value="SEV85247.1"/>
    <property type="molecule type" value="Genomic_DNA"/>
</dbReference>
<dbReference type="InterPro" id="IPR021153">
    <property type="entry name" value="HrcA_C"/>
</dbReference>
<accession>A0A662Z1N2</accession>
<dbReference type="RefSeq" id="WP_143248971.1">
    <property type="nucleotide sequence ID" value="NZ_FOIT01000001.1"/>
</dbReference>
<gene>
    <name evidence="5" type="primary">hrcA</name>
    <name evidence="7" type="ORF">SAMN05192557_0487</name>
</gene>
<keyword evidence="8" id="KW-1185">Reference proteome</keyword>
<dbReference type="Gene3D" id="3.30.450.40">
    <property type="match status" value="1"/>
</dbReference>
<evidence type="ECO:0000313" key="8">
    <source>
        <dbReference type="Proteomes" id="UP000243605"/>
    </source>
</evidence>
<dbReference type="AlphaFoldDB" id="A0A662Z1N2"/>
<evidence type="ECO:0000259" key="6">
    <source>
        <dbReference type="Pfam" id="PF01628"/>
    </source>
</evidence>
<dbReference type="GO" id="GO:0045892">
    <property type="term" value="P:negative regulation of DNA-templated transcription"/>
    <property type="evidence" value="ECO:0007669"/>
    <property type="project" value="UniProtKB-UniRule"/>
</dbReference>
<evidence type="ECO:0000256" key="5">
    <source>
        <dbReference type="HAMAP-Rule" id="MF_00081"/>
    </source>
</evidence>
<name>A0A662Z1N2_9STAP</name>
<keyword evidence="1 5" id="KW-0678">Repressor</keyword>
<sequence>MLSERLELILMSIVDDFLNHMTPLSSNYLIETYDLDVSPATVRNEMAKLENLGLLNKPHTSAGRVPTREAVRFYVKRLNQQFKDSQDTLESNEQLGETMTKLLNTGDMQQVANYISGITKQLTQVFLLNQDDDIRGLYVTYLTPKLVLAVIVLSSKKVLKIPVECNIELSLGDIEQYTSYINQMVINKPLTDLPKIINEMKVPKVLFTLKNNLYNALENHLASLTITNGSAGFDHIIESMVGDVDTLQNLYSDVQNQRLEKLIDANNDGVNVFFGEEIDEKYRSISIISTNFSFDDHAGNLMIIGPELMSYKHIIRLLYDIKNQSVERSSSSG</sequence>
<dbReference type="PANTHER" id="PTHR34824:SF1">
    <property type="entry name" value="HEAT-INDUCIBLE TRANSCRIPTION REPRESSOR HRCA"/>
    <property type="match status" value="1"/>
</dbReference>
<dbReference type="InterPro" id="IPR036388">
    <property type="entry name" value="WH-like_DNA-bd_sf"/>
</dbReference>
<proteinExistence type="inferred from homology"/>
<dbReference type="PIRSF" id="PIRSF005485">
    <property type="entry name" value="HrcA"/>
    <property type="match status" value="1"/>
</dbReference>
<dbReference type="InterPro" id="IPR002571">
    <property type="entry name" value="HrcA"/>
</dbReference>
<comment type="function">
    <text evidence="5">Negative regulator of class I heat shock genes (grpE-dnaK-dnaJ and groELS operons). Prevents heat-shock induction of these operons.</text>
</comment>
<protein>
    <recommendedName>
        <fullName evidence="5">Heat-inducible transcription repressor HrcA</fullName>
    </recommendedName>
</protein>
<evidence type="ECO:0000256" key="3">
    <source>
        <dbReference type="ARBA" id="ARBA00023016"/>
    </source>
</evidence>
<dbReference type="InterPro" id="IPR036390">
    <property type="entry name" value="WH_DNA-bd_sf"/>
</dbReference>
<dbReference type="Gene3D" id="1.10.10.10">
    <property type="entry name" value="Winged helix-like DNA-binding domain superfamily/Winged helix DNA-binding domain"/>
    <property type="match status" value="1"/>
</dbReference>
<organism evidence="7 8">
    <name type="scientific">Aliicoccus persicus</name>
    <dbReference type="NCBI Taxonomy" id="930138"/>
    <lineage>
        <taxon>Bacteria</taxon>
        <taxon>Bacillati</taxon>
        <taxon>Bacillota</taxon>
        <taxon>Bacilli</taxon>
        <taxon>Bacillales</taxon>
        <taxon>Staphylococcaceae</taxon>
        <taxon>Aliicoccus</taxon>
    </lineage>
</organism>
<dbReference type="Pfam" id="PF01628">
    <property type="entry name" value="HrcA"/>
    <property type="match status" value="1"/>
</dbReference>
<evidence type="ECO:0000313" key="7">
    <source>
        <dbReference type="EMBL" id="SEV85247.1"/>
    </source>
</evidence>
<dbReference type="PANTHER" id="PTHR34824">
    <property type="entry name" value="HEAT-INDUCIBLE TRANSCRIPTION REPRESSOR HRCA"/>
    <property type="match status" value="1"/>
</dbReference>
<reference evidence="7 8" key="1">
    <citation type="submission" date="2016-10" db="EMBL/GenBank/DDBJ databases">
        <authorList>
            <person name="Varghese N."/>
            <person name="Submissions S."/>
        </authorList>
    </citation>
    <scope>NUCLEOTIDE SEQUENCE [LARGE SCALE GENOMIC DNA]</scope>
    <source>
        <strain evidence="7 8">IBRC-M10081</strain>
    </source>
</reference>
<feature type="domain" description="Heat-inducible transcription repressor HrcA C-terminal" evidence="6">
    <location>
        <begin position="108"/>
        <end position="315"/>
    </location>
</feature>
<dbReference type="HAMAP" id="MF_00081">
    <property type="entry name" value="HrcA"/>
    <property type="match status" value="1"/>
</dbReference>
<dbReference type="SUPFAM" id="SSF55781">
    <property type="entry name" value="GAF domain-like"/>
    <property type="match status" value="1"/>
</dbReference>